<dbReference type="InterPro" id="IPR023346">
    <property type="entry name" value="Lysozyme-like_dom_sf"/>
</dbReference>
<protein>
    <submittedName>
        <fullName evidence="3">Transglycosylase SLT domain-containing protein</fullName>
    </submittedName>
</protein>
<keyword evidence="4" id="KW-1185">Reference proteome</keyword>
<evidence type="ECO:0000259" key="2">
    <source>
        <dbReference type="Pfam" id="PF01464"/>
    </source>
</evidence>
<name>A0A1H9YNV8_9FIRM</name>
<reference evidence="3 4" key="1">
    <citation type="submission" date="2016-10" db="EMBL/GenBank/DDBJ databases">
        <authorList>
            <person name="de Groot N.N."/>
        </authorList>
    </citation>
    <scope>NUCLEOTIDE SEQUENCE [LARGE SCALE GENOMIC DNA]</scope>
    <source>
        <strain evidence="3 4">DSM 1801</strain>
    </source>
</reference>
<dbReference type="PANTHER" id="PTHR37423">
    <property type="entry name" value="SOLUBLE LYTIC MUREIN TRANSGLYCOSYLASE-RELATED"/>
    <property type="match status" value="1"/>
</dbReference>
<feature type="region of interest" description="Disordered" evidence="1">
    <location>
        <begin position="198"/>
        <end position="221"/>
    </location>
</feature>
<sequence>MVNSIQLKGLTYVRSLPTDKALSKTDGEKFDSVLDKKINEQENNEKEIDKNSGTKYTNPEDLVCVDSPGSLETYFQEAADTYGVPVALIKAVAKAESDFNTQAVSSVGAQGIMQLMPATAKGLGVQNSFDARENILAGTKYLADKLTKYNGSVKLALAAYNAGSGNVDKYGGVPPFQETQNYIKKIFGYLGVDSAKHASKKEKTSEENTAQNASSGRLSEEDIQKLSNEIVRSISDKSSSSLSARDLYSQLYGNSDSSNMLSNYSSVINKLIN</sequence>
<dbReference type="AlphaFoldDB" id="A0A1H9YNV8"/>
<dbReference type="RefSeq" id="WP_092475598.1">
    <property type="nucleotide sequence ID" value="NZ_FOHN01000002.1"/>
</dbReference>
<dbReference type="SUPFAM" id="SSF53955">
    <property type="entry name" value="Lysozyme-like"/>
    <property type="match status" value="1"/>
</dbReference>
<dbReference type="Proteomes" id="UP000199800">
    <property type="component" value="Unassembled WGS sequence"/>
</dbReference>
<proteinExistence type="predicted"/>
<dbReference type="STRING" id="29364.SAMN04487772_102127"/>
<feature type="domain" description="Transglycosylase SLT" evidence="2">
    <location>
        <begin position="74"/>
        <end position="182"/>
    </location>
</feature>
<organism evidence="3 4">
    <name type="scientific">[Clostridium] polysaccharolyticum</name>
    <dbReference type="NCBI Taxonomy" id="29364"/>
    <lineage>
        <taxon>Bacteria</taxon>
        <taxon>Bacillati</taxon>
        <taxon>Bacillota</taxon>
        <taxon>Clostridia</taxon>
        <taxon>Lachnospirales</taxon>
        <taxon>Lachnospiraceae</taxon>
    </lineage>
</organism>
<dbReference type="InterPro" id="IPR008258">
    <property type="entry name" value="Transglycosylase_SLT_dom_1"/>
</dbReference>
<feature type="compositionally biased region" description="Polar residues" evidence="1">
    <location>
        <begin position="207"/>
        <end position="217"/>
    </location>
</feature>
<dbReference type="PANTHER" id="PTHR37423:SF2">
    <property type="entry name" value="MEMBRANE-BOUND LYTIC MUREIN TRANSGLYCOSYLASE C"/>
    <property type="match status" value="1"/>
</dbReference>
<dbReference type="Pfam" id="PF01464">
    <property type="entry name" value="SLT"/>
    <property type="match status" value="1"/>
</dbReference>
<evidence type="ECO:0000256" key="1">
    <source>
        <dbReference type="SAM" id="MobiDB-lite"/>
    </source>
</evidence>
<accession>A0A1H9YNV8</accession>
<evidence type="ECO:0000313" key="4">
    <source>
        <dbReference type="Proteomes" id="UP000199800"/>
    </source>
</evidence>
<dbReference type="CDD" id="cd00254">
    <property type="entry name" value="LT-like"/>
    <property type="match status" value="1"/>
</dbReference>
<dbReference type="EMBL" id="FOHN01000002">
    <property type="protein sequence ID" value="SES70754.1"/>
    <property type="molecule type" value="Genomic_DNA"/>
</dbReference>
<dbReference type="OrthoDB" id="9815002at2"/>
<gene>
    <name evidence="3" type="ORF">SAMN04487772_102127</name>
</gene>
<evidence type="ECO:0000313" key="3">
    <source>
        <dbReference type="EMBL" id="SES70754.1"/>
    </source>
</evidence>
<dbReference type="Gene3D" id="1.10.530.10">
    <property type="match status" value="1"/>
</dbReference>